<dbReference type="AlphaFoldDB" id="A0A0K8PZD0"/>
<dbReference type="Gene3D" id="1.10.630.10">
    <property type="entry name" value="Cytochrome P450"/>
    <property type="match status" value="1"/>
</dbReference>
<evidence type="ECO:0000313" key="3">
    <source>
        <dbReference type="EMBL" id="GAP53287.1"/>
    </source>
</evidence>
<reference evidence="3" key="1">
    <citation type="journal article" date="2015" name="Genome Announc.">
        <title>Draft Genome Sequence of Thiostrepton-Producing Streptomyces azureus ATCC 14921.</title>
        <authorList>
            <person name="Sakihara K."/>
            <person name="Maeda J."/>
            <person name="Tashiro K."/>
            <person name="Fujino Y."/>
            <person name="Kuhara S."/>
            <person name="Ohshima T."/>
            <person name="Ogata S."/>
            <person name="Doi K."/>
        </authorList>
    </citation>
    <scope>NUCLEOTIDE SEQUENCE [LARGE SCALE GENOMIC DNA]</scope>
    <source>
        <strain evidence="3">ATCC14921</strain>
    </source>
</reference>
<dbReference type="InterPro" id="IPR002397">
    <property type="entry name" value="Cyt_P450_B"/>
</dbReference>
<dbReference type="GO" id="GO:0020037">
    <property type="term" value="F:heme binding"/>
    <property type="evidence" value="ECO:0007669"/>
    <property type="project" value="InterPro"/>
</dbReference>
<accession>A0A0K8PZD0</accession>
<evidence type="ECO:0000313" key="4">
    <source>
        <dbReference type="Proteomes" id="UP000053859"/>
    </source>
</evidence>
<name>A0A0K8PZD0_STRAJ</name>
<dbReference type="Pfam" id="PF00067">
    <property type="entry name" value="p450"/>
    <property type="match status" value="1"/>
</dbReference>
<dbReference type="PATRIC" id="fig|146537.3.peg.8628"/>
<evidence type="ECO:0000256" key="2">
    <source>
        <dbReference type="RuleBase" id="RU000461"/>
    </source>
</evidence>
<protein>
    <submittedName>
        <fullName evidence="3">SioR</fullName>
    </submittedName>
</protein>
<keyword evidence="2" id="KW-0560">Oxidoreductase</keyword>
<dbReference type="PROSITE" id="PS00086">
    <property type="entry name" value="CYTOCHROME_P450"/>
    <property type="match status" value="1"/>
</dbReference>
<keyword evidence="2" id="KW-0479">Metal-binding</keyword>
<sequence>MSTRSARAAVTEALLKCPAPLYERMHRQGPLIWSRPDQTWVVTGYELARLVLRDPRFHLPGPPPQSEWSESGSHGGFFQSMLLASEGDRHTRLRRFLGRLLTPRAVRAQTLRVEAAVTALLDGLERRTAVDGVAEISARLPVTVIGDLVGIPAGDRSELSEICREISRGGGVASGRPSGEDVGTALTRVDELGRRVKRWMDTPEHLIPDSLLALAVEAKDTTEALSETEIVANVFSLYIAGHDTSRNMLSGLLMRLATHPELLDGLSAGAIDTSAEVDRLLLAESPLTFTVRVAREECELDGQRIRPGDKLRVMLGAANHELLTSGMKADHSGVSFGEGRHVCLGAHLARTEGRVMLEAIGRRCSGLRLAAEPVWAPHFLHRGLQSLPLEIAWR</sequence>
<keyword evidence="2" id="KW-0349">Heme</keyword>
<dbReference type="InterPro" id="IPR017972">
    <property type="entry name" value="Cyt_P450_CS"/>
</dbReference>
<dbReference type="SUPFAM" id="SSF48264">
    <property type="entry name" value="Cytochrome P450"/>
    <property type="match status" value="1"/>
</dbReference>
<keyword evidence="4" id="KW-1185">Reference proteome</keyword>
<dbReference type="GO" id="GO:0016705">
    <property type="term" value="F:oxidoreductase activity, acting on paired donors, with incorporation or reduction of molecular oxygen"/>
    <property type="evidence" value="ECO:0007669"/>
    <property type="project" value="InterPro"/>
</dbReference>
<dbReference type="Proteomes" id="UP000053859">
    <property type="component" value="Unassembled WGS sequence"/>
</dbReference>
<gene>
    <name evidence="3" type="ORF">SAZU_8168</name>
</gene>
<dbReference type="EMBL" id="DF968533">
    <property type="protein sequence ID" value="GAP53287.1"/>
    <property type="molecule type" value="Genomic_DNA"/>
</dbReference>
<comment type="similarity">
    <text evidence="1 2">Belongs to the cytochrome P450 family.</text>
</comment>
<dbReference type="RefSeq" id="WP_167745814.1">
    <property type="nucleotide sequence ID" value="NZ_DF968533.1"/>
</dbReference>
<dbReference type="PRINTS" id="PR00359">
    <property type="entry name" value="BP450"/>
</dbReference>
<evidence type="ECO:0000256" key="1">
    <source>
        <dbReference type="ARBA" id="ARBA00010617"/>
    </source>
</evidence>
<dbReference type="PANTHER" id="PTHR46696:SF1">
    <property type="entry name" value="CYTOCHROME P450 YJIB-RELATED"/>
    <property type="match status" value="1"/>
</dbReference>
<dbReference type="InterPro" id="IPR001128">
    <property type="entry name" value="Cyt_P450"/>
</dbReference>
<organism evidence="3 4">
    <name type="scientific">Streptomyces azureus</name>
    <dbReference type="NCBI Taxonomy" id="146537"/>
    <lineage>
        <taxon>Bacteria</taxon>
        <taxon>Bacillati</taxon>
        <taxon>Actinomycetota</taxon>
        <taxon>Actinomycetes</taxon>
        <taxon>Kitasatosporales</taxon>
        <taxon>Streptomycetaceae</taxon>
        <taxon>Streptomyces</taxon>
    </lineage>
</organism>
<keyword evidence="2" id="KW-0408">Iron</keyword>
<dbReference type="InterPro" id="IPR036396">
    <property type="entry name" value="Cyt_P450_sf"/>
</dbReference>
<dbReference type="GO" id="GO:0004497">
    <property type="term" value="F:monooxygenase activity"/>
    <property type="evidence" value="ECO:0007669"/>
    <property type="project" value="UniProtKB-KW"/>
</dbReference>
<dbReference type="PANTHER" id="PTHR46696">
    <property type="entry name" value="P450, PUTATIVE (EUROFUNG)-RELATED"/>
    <property type="match status" value="1"/>
</dbReference>
<keyword evidence="2" id="KW-0503">Monooxygenase</keyword>
<proteinExistence type="inferred from homology"/>
<dbReference type="GO" id="GO:0005506">
    <property type="term" value="F:iron ion binding"/>
    <property type="evidence" value="ECO:0007669"/>
    <property type="project" value="InterPro"/>
</dbReference>